<dbReference type="KEGG" id="tpav:HRQ91_11675"/>
<evidence type="ECO:0000313" key="2">
    <source>
        <dbReference type="EMBL" id="QTQ15066.1"/>
    </source>
</evidence>
<gene>
    <name evidence="1" type="ORF">HRI96_00040</name>
    <name evidence="2" type="ORF">HRQ91_11675</name>
</gene>
<reference evidence="1" key="1">
    <citation type="submission" date="2020-05" db="EMBL/GenBank/DDBJ databases">
        <authorList>
            <person name="Zeng H."/>
            <person name="Chan Y.K."/>
            <person name="Watt R.M."/>
        </authorList>
    </citation>
    <scope>NUCLEOTIDE SEQUENCE</scope>
    <source>
        <strain evidence="2">ATCC 700770</strain>
        <strain evidence="1">ATCC 700773</strain>
    </source>
</reference>
<dbReference type="Gene3D" id="2.10.260.10">
    <property type="match status" value="1"/>
</dbReference>
<dbReference type="EMBL" id="CP054142">
    <property type="protein sequence ID" value="QTQ15066.1"/>
    <property type="molecule type" value="Genomic_DNA"/>
</dbReference>
<name>A0A975EXK3_9SPIR</name>
<sequence>MLVSIVPIGNSRGVRFPKPVLDKFFVKDKMNMEVTEKGIWLTPVTEQPRSGWAEAFCAMHQNKEDILDDIPVSGAFEWEW</sequence>
<dbReference type="EMBL" id="CP054257">
    <property type="protein sequence ID" value="QTQ10728.1"/>
    <property type="molecule type" value="Genomic_DNA"/>
</dbReference>
<protein>
    <submittedName>
        <fullName evidence="1">AbrB/MazE/SpoVT family DNA-binding domain-containing protein</fullName>
    </submittedName>
</protein>
<evidence type="ECO:0000313" key="4">
    <source>
        <dbReference type="Proteomes" id="UP000671995"/>
    </source>
</evidence>
<dbReference type="SUPFAM" id="SSF89447">
    <property type="entry name" value="AbrB/MazE/MraZ-like"/>
    <property type="match status" value="1"/>
</dbReference>
<evidence type="ECO:0000313" key="1">
    <source>
        <dbReference type="EMBL" id="QTQ10728.1"/>
    </source>
</evidence>
<evidence type="ECO:0000313" key="3">
    <source>
        <dbReference type="Proteomes" id="UP000671908"/>
    </source>
</evidence>
<proteinExistence type="predicted"/>
<accession>A0A975EXK3</accession>
<dbReference type="Proteomes" id="UP000671995">
    <property type="component" value="Chromosome"/>
</dbReference>
<dbReference type="GO" id="GO:0003677">
    <property type="term" value="F:DNA binding"/>
    <property type="evidence" value="ECO:0007669"/>
    <property type="project" value="UniProtKB-KW"/>
</dbReference>
<keyword evidence="1" id="KW-0238">DNA-binding</keyword>
<dbReference type="AlphaFoldDB" id="A0A975EXK3"/>
<reference evidence="1 3" key="2">
    <citation type="journal article" date="2021" name="Microbiol. Resour. Announc.">
        <title>Complete Genome Sequences of Three Human Oral Treponema parvum Isolates.</title>
        <authorList>
            <person name="Zeng H."/>
            <person name="Watt R.M."/>
        </authorList>
    </citation>
    <scope>NUCLEOTIDE SEQUENCE</scope>
    <source>
        <strain evidence="2 3">ATCC 700770</strain>
        <strain evidence="1">ATCC 700773</strain>
    </source>
</reference>
<dbReference type="InterPro" id="IPR037914">
    <property type="entry name" value="SpoVT-AbrB_sf"/>
</dbReference>
<dbReference type="RefSeq" id="WP_210117525.1">
    <property type="nucleotide sequence ID" value="NZ_CP054142.1"/>
</dbReference>
<organism evidence="1 4">
    <name type="scientific">Treponema parvum</name>
    <dbReference type="NCBI Taxonomy" id="138851"/>
    <lineage>
        <taxon>Bacteria</taxon>
        <taxon>Pseudomonadati</taxon>
        <taxon>Spirochaetota</taxon>
        <taxon>Spirochaetia</taxon>
        <taxon>Spirochaetales</taxon>
        <taxon>Treponemataceae</taxon>
        <taxon>Treponema</taxon>
    </lineage>
</organism>
<keyword evidence="3" id="KW-1185">Reference proteome</keyword>
<dbReference type="Proteomes" id="UP000671908">
    <property type="component" value="Chromosome"/>
</dbReference>